<feature type="compositionally biased region" description="Polar residues" evidence="1">
    <location>
        <begin position="201"/>
        <end position="217"/>
    </location>
</feature>
<dbReference type="Gramene" id="Kaladp0026s0095.1.v1.1">
    <property type="protein sequence ID" value="Kaladp0026s0095.1.v1.1"/>
    <property type="gene ID" value="Kaladp0026s0095.v1.1"/>
</dbReference>
<accession>A0A7N0T9P8</accession>
<evidence type="ECO:0000313" key="3">
    <source>
        <dbReference type="Proteomes" id="UP000594263"/>
    </source>
</evidence>
<evidence type="ECO:0000256" key="1">
    <source>
        <dbReference type="SAM" id="MobiDB-lite"/>
    </source>
</evidence>
<dbReference type="Proteomes" id="UP000594263">
    <property type="component" value="Unplaced"/>
</dbReference>
<dbReference type="PANTHER" id="PTHR34188:SF5">
    <property type="entry name" value="OS05G0131900 PROTEIN"/>
    <property type="match status" value="1"/>
</dbReference>
<evidence type="ECO:0000313" key="2">
    <source>
        <dbReference type="EnsemblPlants" id="Kaladp0026s0095.1.v1.1"/>
    </source>
</evidence>
<sequence length="227" mass="24898">MAQGFRELDLEAALGFESVSLEERHTNLALGGGSIGGNYVGRFNQETADEVRPLLQNRLENQEDQDHLIYLGIQSVKEKHMKINAKRPPKPPRPPKGPSLDVSDLKLIRELSELALEKRKRIKWLKDVKKMRDFKAASPSSSNSTSVALIITVLFCLIMLFQGPCSRSCSVVSLQSSPGPIQSPSGEDIISIQVLNNLSPSNDGNGFSSKTKQSSNPAIEEGLTRDS</sequence>
<dbReference type="EnsemblPlants" id="Kaladp0026s0095.1.v1.1">
    <property type="protein sequence ID" value="Kaladp0026s0095.1.v1.1"/>
    <property type="gene ID" value="Kaladp0026s0095.v1.1"/>
</dbReference>
<organism evidence="2 3">
    <name type="scientific">Kalanchoe fedtschenkoi</name>
    <name type="common">Lavender scallops</name>
    <name type="synonym">South American air plant</name>
    <dbReference type="NCBI Taxonomy" id="63787"/>
    <lineage>
        <taxon>Eukaryota</taxon>
        <taxon>Viridiplantae</taxon>
        <taxon>Streptophyta</taxon>
        <taxon>Embryophyta</taxon>
        <taxon>Tracheophyta</taxon>
        <taxon>Spermatophyta</taxon>
        <taxon>Magnoliopsida</taxon>
        <taxon>eudicotyledons</taxon>
        <taxon>Gunneridae</taxon>
        <taxon>Pentapetalae</taxon>
        <taxon>Saxifragales</taxon>
        <taxon>Crassulaceae</taxon>
        <taxon>Kalanchoe</taxon>
    </lineage>
</organism>
<dbReference type="PANTHER" id="PTHR34188">
    <property type="entry name" value="OS01G0299500 PROTEIN"/>
    <property type="match status" value="1"/>
</dbReference>
<dbReference type="AlphaFoldDB" id="A0A7N0T9P8"/>
<feature type="region of interest" description="Disordered" evidence="1">
    <location>
        <begin position="201"/>
        <end position="227"/>
    </location>
</feature>
<protein>
    <submittedName>
        <fullName evidence="2">Uncharacterized protein</fullName>
    </submittedName>
</protein>
<name>A0A7N0T9P8_KALFE</name>
<reference evidence="2" key="1">
    <citation type="submission" date="2021-01" db="UniProtKB">
        <authorList>
            <consortium name="EnsemblPlants"/>
        </authorList>
    </citation>
    <scope>IDENTIFICATION</scope>
</reference>
<keyword evidence="3" id="KW-1185">Reference proteome</keyword>
<proteinExistence type="predicted"/>